<organism evidence="7 8">
    <name type="scientific">Athelia psychrophila</name>
    <dbReference type="NCBI Taxonomy" id="1759441"/>
    <lineage>
        <taxon>Eukaryota</taxon>
        <taxon>Fungi</taxon>
        <taxon>Dikarya</taxon>
        <taxon>Basidiomycota</taxon>
        <taxon>Agaricomycotina</taxon>
        <taxon>Agaricomycetes</taxon>
        <taxon>Agaricomycetidae</taxon>
        <taxon>Atheliales</taxon>
        <taxon>Atheliaceae</taxon>
        <taxon>Athelia</taxon>
    </lineage>
</organism>
<name>A0A166JA01_9AGAM</name>
<comment type="similarity">
    <text evidence="6">Belongs to the AB hydrolase superfamily. Lipase family.</text>
</comment>
<dbReference type="EC" id="3.1.1.3" evidence="2"/>
<keyword evidence="5" id="KW-0443">Lipid metabolism</keyword>
<evidence type="ECO:0000256" key="4">
    <source>
        <dbReference type="ARBA" id="ARBA00022963"/>
    </source>
</evidence>
<dbReference type="InterPro" id="IPR005152">
    <property type="entry name" value="Lipase_secreted"/>
</dbReference>
<dbReference type="PANTHER" id="PTHR34853">
    <property type="match status" value="1"/>
</dbReference>
<dbReference type="AlphaFoldDB" id="A0A166JA01"/>
<dbReference type="InterPro" id="IPR029058">
    <property type="entry name" value="AB_hydrolase_fold"/>
</dbReference>
<comment type="catalytic activity">
    <reaction evidence="1">
        <text>a triacylglycerol + H2O = a diacylglycerol + a fatty acid + H(+)</text>
        <dbReference type="Rhea" id="RHEA:12044"/>
        <dbReference type="ChEBI" id="CHEBI:15377"/>
        <dbReference type="ChEBI" id="CHEBI:15378"/>
        <dbReference type="ChEBI" id="CHEBI:17855"/>
        <dbReference type="ChEBI" id="CHEBI:18035"/>
        <dbReference type="ChEBI" id="CHEBI:28868"/>
        <dbReference type="EC" id="3.1.1.3"/>
    </reaction>
</comment>
<gene>
    <name evidence="7" type="ORF">FIBSPDRAFT_826703</name>
</gene>
<evidence type="ECO:0000313" key="7">
    <source>
        <dbReference type="EMBL" id="KZP20646.1"/>
    </source>
</evidence>
<dbReference type="Gene3D" id="3.40.50.1820">
    <property type="entry name" value="alpha/beta hydrolase"/>
    <property type="match status" value="1"/>
</dbReference>
<feature type="chain" id="PRO_5013437703" description="triacylglycerol lipase" evidence="6">
    <location>
        <begin position="19"/>
        <end position="451"/>
    </location>
</feature>
<evidence type="ECO:0000313" key="8">
    <source>
        <dbReference type="Proteomes" id="UP000076532"/>
    </source>
</evidence>
<proteinExistence type="inferred from homology"/>
<sequence>MLINLFSLLLASAALVGAAVPIPDNDPFYQPPAGFASSAPGTVFNHRSVASSLIGVTAWQVLYRTTNANGTAAATVATILKGLLSSGDKLVIYDDYEDATNTTCAPSYLFSTGNTILPFGPIDEYALAGLANGWTLVIADYEGIGSAFGSGRLEGHAVLDALRATISFAPAGISKTARLGGYGYSGGAIATGWAAALHHIYAPELNVVGWAFGGTPANLTSTFQKVDGTAFAGFAPGGIAGLMTSYPEVATRVNQILTADGQSAIAAVRQQCALSDLADFLDIDFQSTKYQTLGTQLLYDPALAPYLANCTLGVYADETPVAPVYMYHGSVDEVIPYESALATANAWCANGASVEFVTETGGTGHLGTMLVLQQNATDWLKLRMNGTPPASGCSNASYAELGLPLKRDSSFTTGTVLDRFGTSDEKVVSDIRQQHAAGYEVPNFWSYQWRA</sequence>
<dbReference type="Gene3D" id="1.10.260.130">
    <property type="match status" value="1"/>
</dbReference>
<evidence type="ECO:0000256" key="3">
    <source>
        <dbReference type="ARBA" id="ARBA00022801"/>
    </source>
</evidence>
<protein>
    <recommendedName>
        <fullName evidence="2">triacylglycerol lipase</fullName>
        <ecNumber evidence="2">3.1.1.3</ecNumber>
    </recommendedName>
</protein>
<evidence type="ECO:0000256" key="5">
    <source>
        <dbReference type="ARBA" id="ARBA00023098"/>
    </source>
</evidence>
<keyword evidence="4" id="KW-0442">Lipid degradation</keyword>
<dbReference type="PIRSF" id="PIRSF029171">
    <property type="entry name" value="Esterase_LipA"/>
    <property type="match status" value="1"/>
</dbReference>
<dbReference type="PANTHER" id="PTHR34853:SF5">
    <property type="entry name" value="LIP-DOMAIN-CONTAINING PROTEIN-RELATED"/>
    <property type="match status" value="1"/>
</dbReference>
<dbReference type="Pfam" id="PF03583">
    <property type="entry name" value="LIP"/>
    <property type="match status" value="1"/>
</dbReference>
<dbReference type="GO" id="GO:0016042">
    <property type="term" value="P:lipid catabolic process"/>
    <property type="evidence" value="ECO:0007669"/>
    <property type="project" value="UniProtKB-UniRule"/>
</dbReference>
<accession>A0A166JA01</accession>
<keyword evidence="6" id="KW-0732">Signal</keyword>
<evidence type="ECO:0000256" key="2">
    <source>
        <dbReference type="ARBA" id="ARBA00013279"/>
    </source>
</evidence>
<dbReference type="Proteomes" id="UP000076532">
    <property type="component" value="Unassembled WGS sequence"/>
</dbReference>
<dbReference type="EMBL" id="KV417553">
    <property type="protein sequence ID" value="KZP20646.1"/>
    <property type="molecule type" value="Genomic_DNA"/>
</dbReference>
<keyword evidence="8" id="KW-1185">Reference proteome</keyword>
<keyword evidence="3" id="KW-0378">Hydrolase</keyword>
<evidence type="ECO:0000256" key="6">
    <source>
        <dbReference type="PIRNR" id="PIRNR029171"/>
    </source>
</evidence>
<evidence type="ECO:0000256" key="1">
    <source>
        <dbReference type="ARBA" id="ARBA00001024"/>
    </source>
</evidence>
<dbReference type="SUPFAM" id="SSF53474">
    <property type="entry name" value="alpha/beta-Hydrolases"/>
    <property type="match status" value="1"/>
</dbReference>
<feature type="signal peptide" evidence="6">
    <location>
        <begin position="1"/>
        <end position="18"/>
    </location>
</feature>
<dbReference type="GO" id="GO:0004806">
    <property type="term" value="F:triacylglycerol lipase activity"/>
    <property type="evidence" value="ECO:0007669"/>
    <property type="project" value="UniProtKB-UniRule"/>
</dbReference>
<reference evidence="7 8" key="1">
    <citation type="journal article" date="2016" name="Mol. Biol. Evol.">
        <title>Comparative Genomics of Early-Diverging Mushroom-Forming Fungi Provides Insights into the Origins of Lignocellulose Decay Capabilities.</title>
        <authorList>
            <person name="Nagy L.G."/>
            <person name="Riley R."/>
            <person name="Tritt A."/>
            <person name="Adam C."/>
            <person name="Daum C."/>
            <person name="Floudas D."/>
            <person name="Sun H."/>
            <person name="Yadav J.S."/>
            <person name="Pangilinan J."/>
            <person name="Larsson K.H."/>
            <person name="Matsuura K."/>
            <person name="Barry K."/>
            <person name="Labutti K."/>
            <person name="Kuo R."/>
            <person name="Ohm R.A."/>
            <person name="Bhattacharya S.S."/>
            <person name="Shirouzu T."/>
            <person name="Yoshinaga Y."/>
            <person name="Martin F.M."/>
            <person name="Grigoriev I.V."/>
            <person name="Hibbett D.S."/>
        </authorList>
    </citation>
    <scope>NUCLEOTIDE SEQUENCE [LARGE SCALE GENOMIC DNA]</scope>
    <source>
        <strain evidence="7 8">CBS 109695</strain>
    </source>
</reference>
<dbReference type="OrthoDB" id="2373480at2759"/>